<feature type="chain" id="PRO_5016025347" description="Gliding motility lipoprotein GldD" evidence="1">
    <location>
        <begin position="24"/>
        <end position="210"/>
    </location>
</feature>
<evidence type="ECO:0008006" key="4">
    <source>
        <dbReference type="Google" id="ProtNLM"/>
    </source>
</evidence>
<gene>
    <name evidence="2" type="ORF">DC094_02130</name>
</gene>
<organism evidence="2 3">
    <name type="scientific">Pelagibaculum spongiae</name>
    <dbReference type="NCBI Taxonomy" id="2080658"/>
    <lineage>
        <taxon>Bacteria</taxon>
        <taxon>Pseudomonadati</taxon>
        <taxon>Pseudomonadota</taxon>
        <taxon>Gammaproteobacteria</taxon>
        <taxon>Oceanospirillales</taxon>
        <taxon>Pelagibaculum</taxon>
    </lineage>
</organism>
<evidence type="ECO:0000313" key="2">
    <source>
        <dbReference type="EMBL" id="PVZ71846.1"/>
    </source>
</evidence>
<name>A0A2V1GYJ7_9GAMM</name>
<reference evidence="2 3" key="1">
    <citation type="submission" date="2018-04" db="EMBL/GenBank/DDBJ databases">
        <title>Thalassorhabdus spongiae gen. nov., sp. nov., isolated from a marine sponge in South-West Iceland.</title>
        <authorList>
            <person name="Knobloch S."/>
            <person name="Daussin A."/>
            <person name="Johannsson R."/>
            <person name="Marteinsson V.T."/>
        </authorList>
    </citation>
    <scope>NUCLEOTIDE SEQUENCE [LARGE SCALE GENOMIC DNA]</scope>
    <source>
        <strain evidence="2 3">Hp12</strain>
    </source>
</reference>
<dbReference type="Proteomes" id="UP000244906">
    <property type="component" value="Unassembled WGS sequence"/>
</dbReference>
<dbReference type="OrthoDB" id="5862683at2"/>
<dbReference type="AlphaFoldDB" id="A0A2V1GYJ7"/>
<dbReference type="EMBL" id="QDDL01000001">
    <property type="protein sequence ID" value="PVZ71846.1"/>
    <property type="molecule type" value="Genomic_DNA"/>
</dbReference>
<protein>
    <recommendedName>
        <fullName evidence="4">Gliding motility lipoprotein GldD</fullName>
    </recommendedName>
</protein>
<accession>A0A2V1GYJ7</accession>
<comment type="caution">
    <text evidence="2">The sequence shown here is derived from an EMBL/GenBank/DDBJ whole genome shotgun (WGS) entry which is preliminary data.</text>
</comment>
<keyword evidence="1" id="KW-0732">Signal</keyword>
<dbReference type="RefSeq" id="WP_116685435.1">
    <property type="nucleotide sequence ID" value="NZ_CAWNYD010000001.1"/>
</dbReference>
<evidence type="ECO:0000313" key="3">
    <source>
        <dbReference type="Proteomes" id="UP000244906"/>
    </source>
</evidence>
<sequence length="210" mass="23377">MKHKVAVVFICMLISACSGTGGAIGGLIPAPKLLKGNVSGDIYYAQDGSFQVNLPHPPSVSSSEWRYTKVTEGTTDTFTKVIFGPAAFDINFYHVTFIKQSEINGFSSHSDQLFNDVTKMQVYREVHEPKQLVKKSIVINGNKGFYSAHQMGPSQWLLAAVVYFDDSYYVVEADISRSVKGPFNPSEEEVINMEYQVFNRLLEGFKVSPQ</sequence>
<keyword evidence="3" id="KW-1185">Reference proteome</keyword>
<proteinExistence type="predicted"/>
<feature type="signal peptide" evidence="1">
    <location>
        <begin position="1"/>
        <end position="23"/>
    </location>
</feature>
<dbReference type="PROSITE" id="PS51257">
    <property type="entry name" value="PROKAR_LIPOPROTEIN"/>
    <property type="match status" value="1"/>
</dbReference>
<evidence type="ECO:0000256" key="1">
    <source>
        <dbReference type="SAM" id="SignalP"/>
    </source>
</evidence>